<protein>
    <recommendedName>
        <fullName evidence="2">DUF6535 domain-containing protein</fullName>
    </recommendedName>
</protein>
<dbReference type="OrthoDB" id="3235960at2759"/>
<evidence type="ECO:0000313" key="4">
    <source>
        <dbReference type="Proteomes" id="UP000054196"/>
    </source>
</evidence>
<reference evidence="4" key="1">
    <citation type="journal article" date="2012" name="Science">
        <title>The Paleozoic origin of enzymatic lignin decomposition reconstructed from 31 fungal genomes.</title>
        <authorList>
            <person name="Floudas D."/>
            <person name="Binder M."/>
            <person name="Riley R."/>
            <person name="Barry K."/>
            <person name="Blanchette R.A."/>
            <person name="Henrissat B."/>
            <person name="Martinez A.T."/>
            <person name="Otillar R."/>
            <person name="Spatafora J.W."/>
            <person name="Yadav J.S."/>
            <person name="Aerts A."/>
            <person name="Benoit I."/>
            <person name="Boyd A."/>
            <person name="Carlson A."/>
            <person name="Copeland A."/>
            <person name="Coutinho P.M."/>
            <person name="de Vries R.P."/>
            <person name="Ferreira P."/>
            <person name="Findley K."/>
            <person name="Foster B."/>
            <person name="Gaskell J."/>
            <person name="Glotzer D."/>
            <person name="Gorecki P."/>
            <person name="Heitman J."/>
            <person name="Hesse C."/>
            <person name="Hori C."/>
            <person name="Igarashi K."/>
            <person name="Jurgens J.A."/>
            <person name="Kallen N."/>
            <person name="Kersten P."/>
            <person name="Kohler A."/>
            <person name="Kuees U."/>
            <person name="Kumar T.K.A."/>
            <person name="Kuo A."/>
            <person name="LaButti K."/>
            <person name="Larrondo L.F."/>
            <person name="Lindquist E."/>
            <person name="Ling A."/>
            <person name="Lombard V."/>
            <person name="Lucas S."/>
            <person name="Lundell T."/>
            <person name="Martin R."/>
            <person name="McLaughlin D.J."/>
            <person name="Morgenstern I."/>
            <person name="Morin E."/>
            <person name="Murat C."/>
            <person name="Nagy L.G."/>
            <person name="Nolan M."/>
            <person name="Ohm R.A."/>
            <person name="Patyshakuliyeva A."/>
            <person name="Rokas A."/>
            <person name="Ruiz-Duenas F.J."/>
            <person name="Sabat G."/>
            <person name="Salamov A."/>
            <person name="Samejima M."/>
            <person name="Schmutz J."/>
            <person name="Slot J.C."/>
            <person name="St John F."/>
            <person name="Stenlid J."/>
            <person name="Sun H."/>
            <person name="Sun S."/>
            <person name="Syed K."/>
            <person name="Tsang A."/>
            <person name="Wiebenga A."/>
            <person name="Young D."/>
            <person name="Pisabarro A."/>
            <person name="Eastwood D.C."/>
            <person name="Martin F."/>
            <person name="Cullen D."/>
            <person name="Grigoriev I.V."/>
            <person name="Hibbett D.S."/>
        </authorList>
    </citation>
    <scope>NUCLEOTIDE SEQUENCE [LARGE SCALE GENOMIC DNA]</scope>
    <source>
        <strain evidence="4">HHB-11173 SS5</strain>
    </source>
</reference>
<dbReference type="RefSeq" id="XP_007388993.1">
    <property type="nucleotide sequence ID" value="XM_007388931.1"/>
</dbReference>
<name>R7S0F1_PUNST</name>
<sequence>MVSLIVLSRTHLSLGQLPNFNAASSDSGWAYVYKRLQRHDKDMIEGYSGDIDSLLIFAGLFSAVLTAFIVDIYKELQPNSGALSAQLLADISQQLHSISQGHASLPSAALAQSFHSPPHLIAVNSLWFLSLILSLGSALLGLFVKQWLREYILWTSISPIQHAIQLRRYRFEALQRWHVPSIVTLVPGLLQMSALLFVAGLVVLLWQMNR</sequence>
<dbReference type="InterPro" id="IPR045338">
    <property type="entry name" value="DUF6535"/>
</dbReference>
<accession>R7S0F1</accession>
<keyword evidence="4" id="KW-1185">Reference proteome</keyword>
<proteinExistence type="predicted"/>
<keyword evidence="1" id="KW-0472">Membrane</keyword>
<evidence type="ECO:0000259" key="2">
    <source>
        <dbReference type="Pfam" id="PF20153"/>
    </source>
</evidence>
<keyword evidence="1" id="KW-1133">Transmembrane helix</keyword>
<dbReference type="GeneID" id="18885734"/>
<feature type="transmembrane region" description="Helical" evidence="1">
    <location>
        <begin position="182"/>
        <end position="206"/>
    </location>
</feature>
<feature type="domain" description="DUF6535" evidence="2">
    <location>
        <begin position="29"/>
        <end position="207"/>
    </location>
</feature>
<dbReference type="OMA" id="MSKNARI"/>
<dbReference type="EMBL" id="JH687559">
    <property type="protein sequence ID" value="EIN03708.1"/>
    <property type="molecule type" value="Genomic_DNA"/>
</dbReference>
<evidence type="ECO:0000256" key="1">
    <source>
        <dbReference type="SAM" id="Phobius"/>
    </source>
</evidence>
<dbReference type="KEGG" id="psq:PUNSTDRAFT_77636"/>
<feature type="transmembrane region" description="Helical" evidence="1">
    <location>
        <begin position="126"/>
        <end position="144"/>
    </location>
</feature>
<dbReference type="Proteomes" id="UP000054196">
    <property type="component" value="Unassembled WGS sequence"/>
</dbReference>
<gene>
    <name evidence="3" type="ORF">PUNSTDRAFT_77636</name>
</gene>
<evidence type="ECO:0000313" key="3">
    <source>
        <dbReference type="EMBL" id="EIN03708.1"/>
    </source>
</evidence>
<keyword evidence="1" id="KW-0812">Transmembrane</keyword>
<feature type="transmembrane region" description="Helical" evidence="1">
    <location>
        <begin position="54"/>
        <end position="73"/>
    </location>
</feature>
<dbReference type="Pfam" id="PF20153">
    <property type="entry name" value="DUF6535"/>
    <property type="match status" value="1"/>
</dbReference>
<feature type="non-terminal residue" evidence="3">
    <location>
        <position position="210"/>
    </location>
</feature>
<dbReference type="HOGENOM" id="CLU_018688_1_2_1"/>
<dbReference type="AlphaFoldDB" id="R7S0F1"/>
<organism evidence="3 4">
    <name type="scientific">Punctularia strigosozonata (strain HHB-11173)</name>
    <name type="common">White-rot fungus</name>
    <dbReference type="NCBI Taxonomy" id="741275"/>
    <lineage>
        <taxon>Eukaryota</taxon>
        <taxon>Fungi</taxon>
        <taxon>Dikarya</taxon>
        <taxon>Basidiomycota</taxon>
        <taxon>Agaricomycotina</taxon>
        <taxon>Agaricomycetes</taxon>
        <taxon>Corticiales</taxon>
        <taxon>Punctulariaceae</taxon>
        <taxon>Punctularia</taxon>
    </lineage>
</organism>